<dbReference type="AlphaFoldDB" id="A0AAD9ZJ36"/>
<keyword evidence="4" id="KW-1185">Reference proteome</keyword>
<feature type="compositionally biased region" description="Basic and acidic residues" evidence="1">
    <location>
        <begin position="37"/>
        <end position="63"/>
    </location>
</feature>
<sequence>MAKLTTTPPPSAPKPAPDDEEEDDYMSMTIHEPTGPLEKETYTARRIRIQRESEARSRSKSKSELAAAADLARDSALSTALPSTSKGFQMMAKLGFKPGNTLGSSTNTHARTEPLGVVVKEDRGGVGMENEKKRKFREEAAAVEGIEKRQKAEVGDYRERVGREREEKRVEGLAWAAMRVLEGLEAPGEGAEKVPSGKVNVLWRGLVRERKEKERERRARYDLLQSLSKNASYAEEDEQDRQALGREEEDVEEEDEELDAFIALEGKERLRRLVGCLREKHFYCFWCKCKYEDESMDGCPGMEEDDHD</sequence>
<comment type="caution">
    <text evidence="3">The sequence shown here is derived from an EMBL/GenBank/DDBJ whole genome shotgun (WGS) entry which is preliminary data.</text>
</comment>
<feature type="domain" description="G-patch" evidence="2">
    <location>
        <begin position="83"/>
        <end position="131"/>
    </location>
</feature>
<dbReference type="Pfam" id="PF13821">
    <property type="entry name" value="DUF4187"/>
    <property type="match status" value="1"/>
</dbReference>
<feature type="region of interest" description="Disordered" evidence="1">
    <location>
        <begin position="99"/>
        <end position="132"/>
    </location>
</feature>
<evidence type="ECO:0000259" key="2">
    <source>
        <dbReference type="PROSITE" id="PS50174"/>
    </source>
</evidence>
<feature type="compositionally biased region" description="Low complexity" evidence="1">
    <location>
        <begin position="64"/>
        <end position="78"/>
    </location>
</feature>
<dbReference type="Proteomes" id="UP001276659">
    <property type="component" value="Unassembled WGS sequence"/>
</dbReference>
<proteinExistence type="predicted"/>
<dbReference type="InterPro" id="IPR025239">
    <property type="entry name" value="DUF4187"/>
</dbReference>
<dbReference type="SMART" id="SM01173">
    <property type="entry name" value="DUF4187"/>
    <property type="match status" value="1"/>
</dbReference>
<dbReference type="InterPro" id="IPR039249">
    <property type="entry name" value="GPATCH11"/>
</dbReference>
<protein>
    <recommendedName>
        <fullName evidence="2">G-patch domain-containing protein</fullName>
    </recommendedName>
</protein>
<dbReference type="PROSITE" id="PS50174">
    <property type="entry name" value="G_PATCH"/>
    <property type="match status" value="1"/>
</dbReference>
<gene>
    <name evidence="3" type="ORF">OEA41_000804</name>
</gene>
<feature type="compositionally biased region" description="Basic and acidic residues" evidence="1">
    <location>
        <begin position="119"/>
        <end position="132"/>
    </location>
</feature>
<organism evidence="3 4">
    <name type="scientific">Lepraria neglecta</name>
    <dbReference type="NCBI Taxonomy" id="209136"/>
    <lineage>
        <taxon>Eukaryota</taxon>
        <taxon>Fungi</taxon>
        <taxon>Dikarya</taxon>
        <taxon>Ascomycota</taxon>
        <taxon>Pezizomycotina</taxon>
        <taxon>Lecanoromycetes</taxon>
        <taxon>OSLEUM clade</taxon>
        <taxon>Lecanoromycetidae</taxon>
        <taxon>Lecanorales</taxon>
        <taxon>Lecanorineae</taxon>
        <taxon>Stereocaulaceae</taxon>
        <taxon>Lepraria</taxon>
    </lineage>
</organism>
<accession>A0AAD9ZJ36</accession>
<dbReference type="PANTHER" id="PTHR21032:SF0">
    <property type="entry name" value="G PATCH DOMAIN-CONTAINING PROTEIN 11"/>
    <property type="match status" value="1"/>
</dbReference>
<dbReference type="InterPro" id="IPR000467">
    <property type="entry name" value="G_patch_dom"/>
</dbReference>
<dbReference type="SMART" id="SM00443">
    <property type="entry name" value="G_patch"/>
    <property type="match status" value="1"/>
</dbReference>
<name>A0AAD9ZJ36_9LECA</name>
<dbReference type="Pfam" id="PF01585">
    <property type="entry name" value="G-patch"/>
    <property type="match status" value="1"/>
</dbReference>
<dbReference type="GO" id="GO:0000776">
    <property type="term" value="C:kinetochore"/>
    <property type="evidence" value="ECO:0007669"/>
    <property type="project" value="TreeGrafter"/>
</dbReference>
<dbReference type="GO" id="GO:0003676">
    <property type="term" value="F:nucleic acid binding"/>
    <property type="evidence" value="ECO:0007669"/>
    <property type="project" value="InterPro"/>
</dbReference>
<feature type="region of interest" description="Disordered" evidence="1">
    <location>
        <begin position="1"/>
        <end position="82"/>
    </location>
</feature>
<dbReference type="PANTHER" id="PTHR21032">
    <property type="entry name" value="G PATCH DOMAIN-CONTAINING PROTEIN 11"/>
    <property type="match status" value="1"/>
</dbReference>
<reference evidence="3" key="1">
    <citation type="submission" date="2022-11" db="EMBL/GenBank/DDBJ databases">
        <title>Chromosomal genome sequence assembly and mating type (MAT) locus characterization of the leprose asexual lichenized fungus Lepraria neglecta (Nyl.) Erichsen.</title>
        <authorList>
            <person name="Allen J.L."/>
            <person name="Pfeffer B."/>
        </authorList>
    </citation>
    <scope>NUCLEOTIDE SEQUENCE</scope>
    <source>
        <strain evidence="3">Allen 5258</strain>
    </source>
</reference>
<evidence type="ECO:0000256" key="1">
    <source>
        <dbReference type="SAM" id="MobiDB-lite"/>
    </source>
</evidence>
<evidence type="ECO:0000313" key="4">
    <source>
        <dbReference type="Proteomes" id="UP001276659"/>
    </source>
</evidence>
<feature type="region of interest" description="Disordered" evidence="1">
    <location>
        <begin position="230"/>
        <end position="253"/>
    </location>
</feature>
<dbReference type="EMBL" id="JASNWA010000003">
    <property type="protein sequence ID" value="KAK3178667.1"/>
    <property type="molecule type" value="Genomic_DNA"/>
</dbReference>
<evidence type="ECO:0000313" key="3">
    <source>
        <dbReference type="EMBL" id="KAK3178667.1"/>
    </source>
</evidence>